<gene>
    <name evidence="8" type="ORF">DSM19430T_01480</name>
</gene>
<protein>
    <submittedName>
        <fullName evidence="8">Septum formation initiator</fullName>
    </submittedName>
</protein>
<keyword evidence="7" id="KW-0175">Coiled coil</keyword>
<evidence type="ECO:0000256" key="6">
    <source>
        <dbReference type="ARBA" id="ARBA00023306"/>
    </source>
</evidence>
<keyword evidence="3" id="KW-0812">Transmembrane</keyword>
<keyword evidence="9" id="KW-1185">Reference proteome</keyword>
<comment type="caution">
    <text evidence="8">The sequence shown here is derived from an EMBL/GenBank/DDBJ whole genome shotgun (WGS) entry which is preliminary data.</text>
</comment>
<evidence type="ECO:0000313" key="9">
    <source>
        <dbReference type="Proteomes" id="UP000503820"/>
    </source>
</evidence>
<dbReference type="GO" id="GO:0030428">
    <property type="term" value="C:cell septum"/>
    <property type="evidence" value="ECO:0007669"/>
    <property type="project" value="TreeGrafter"/>
</dbReference>
<dbReference type="AlphaFoldDB" id="A0A7J0BQY0"/>
<evidence type="ECO:0000256" key="2">
    <source>
        <dbReference type="ARBA" id="ARBA00022618"/>
    </source>
</evidence>
<evidence type="ECO:0000256" key="4">
    <source>
        <dbReference type="ARBA" id="ARBA00022989"/>
    </source>
</evidence>
<dbReference type="RefSeq" id="WP_174408185.1">
    <property type="nucleotide sequence ID" value="NZ_BLVP01000001.1"/>
</dbReference>
<name>A0A7J0BQY0_9BACT</name>
<accession>A0A7J0BQY0</accession>
<dbReference type="PANTHER" id="PTHR37485">
    <property type="entry name" value="CELL DIVISION PROTEIN FTSB"/>
    <property type="match status" value="1"/>
</dbReference>
<keyword evidence="1" id="KW-1003">Cell membrane</keyword>
<proteinExistence type="predicted"/>
<keyword evidence="4" id="KW-1133">Transmembrane helix</keyword>
<evidence type="ECO:0000256" key="3">
    <source>
        <dbReference type="ARBA" id="ARBA00022692"/>
    </source>
</evidence>
<evidence type="ECO:0000256" key="1">
    <source>
        <dbReference type="ARBA" id="ARBA00022475"/>
    </source>
</evidence>
<dbReference type="EMBL" id="BLVP01000001">
    <property type="protein sequence ID" value="GFM35464.1"/>
    <property type="molecule type" value="Genomic_DNA"/>
</dbReference>
<evidence type="ECO:0000256" key="7">
    <source>
        <dbReference type="SAM" id="Coils"/>
    </source>
</evidence>
<evidence type="ECO:0000313" key="8">
    <source>
        <dbReference type="EMBL" id="GFM35464.1"/>
    </source>
</evidence>
<dbReference type="GO" id="GO:0043093">
    <property type="term" value="P:FtsZ-dependent cytokinesis"/>
    <property type="evidence" value="ECO:0007669"/>
    <property type="project" value="TreeGrafter"/>
</dbReference>
<reference evidence="8 9" key="1">
    <citation type="submission" date="2020-05" db="EMBL/GenBank/DDBJ databases">
        <title>Draft genome sequence of Desulfovibrio psychrotolerans JS1T.</title>
        <authorList>
            <person name="Ueno A."/>
            <person name="Tamazawa S."/>
            <person name="Tamamura S."/>
            <person name="Murakami T."/>
            <person name="Kiyama T."/>
            <person name="Inomata H."/>
            <person name="Amano Y."/>
            <person name="Miyakawa K."/>
            <person name="Tamaki H."/>
            <person name="Naganuma T."/>
            <person name="Kaneko K."/>
        </authorList>
    </citation>
    <scope>NUCLEOTIDE SEQUENCE [LARGE SCALE GENOMIC DNA]</scope>
    <source>
        <strain evidence="8 9">JS1</strain>
    </source>
</reference>
<keyword evidence="6" id="KW-0131">Cell cycle</keyword>
<dbReference type="InterPro" id="IPR007060">
    <property type="entry name" value="FtsL/DivIC"/>
</dbReference>
<organism evidence="8 9">
    <name type="scientific">Desulfovibrio psychrotolerans</name>
    <dbReference type="NCBI Taxonomy" id="415242"/>
    <lineage>
        <taxon>Bacteria</taxon>
        <taxon>Pseudomonadati</taxon>
        <taxon>Thermodesulfobacteriota</taxon>
        <taxon>Desulfovibrionia</taxon>
        <taxon>Desulfovibrionales</taxon>
        <taxon>Desulfovibrionaceae</taxon>
        <taxon>Desulfovibrio</taxon>
    </lineage>
</organism>
<dbReference type="PANTHER" id="PTHR37485:SF1">
    <property type="entry name" value="CELL DIVISION PROTEIN FTSB"/>
    <property type="match status" value="1"/>
</dbReference>
<keyword evidence="2" id="KW-0132">Cell division</keyword>
<dbReference type="Pfam" id="PF04977">
    <property type="entry name" value="DivIC"/>
    <property type="match status" value="1"/>
</dbReference>
<keyword evidence="5" id="KW-0472">Membrane</keyword>
<evidence type="ECO:0000256" key="5">
    <source>
        <dbReference type="ARBA" id="ARBA00023136"/>
    </source>
</evidence>
<dbReference type="Proteomes" id="UP000503820">
    <property type="component" value="Unassembled WGS sequence"/>
</dbReference>
<sequence>MFWKRVLLGFLVILILFLLGRMLISDQGLFSYRELKAEHEALEQQLSELREKNLALSQEIRLLQSNPEYIEKVIRQRMNFVKDNEILYIFPDTIKEGRAGAAPDEGKD</sequence>
<dbReference type="InterPro" id="IPR023081">
    <property type="entry name" value="Cell_div_FtsB"/>
</dbReference>
<feature type="coiled-coil region" evidence="7">
    <location>
        <begin position="32"/>
        <end position="66"/>
    </location>
</feature>